<dbReference type="EMBL" id="VDUY01000001">
    <property type="protein sequence ID" value="TXL68328.1"/>
    <property type="molecule type" value="Genomic_DNA"/>
</dbReference>
<name>A0A5C8P4T5_9BURK</name>
<dbReference type="GO" id="GO:0018784">
    <property type="term" value="F:(S)-2-haloacid dehalogenase activity"/>
    <property type="evidence" value="ECO:0007669"/>
    <property type="project" value="UniProtKB-UniRule"/>
</dbReference>
<dbReference type="InterPro" id="IPR051540">
    <property type="entry name" value="S-2-haloacid_dehalogenase"/>
</dbReference>
<evidence type="ECO:0000256" key="3">
    <source>
        <dbReference type="RuleBase" id="RU368077"/>
    </source>
</evidence>
<comment type="similarity">
    <text evidence="1 3">Belongs to the HAD-like hydrolase superfamily. S-2-haloalkanoic acid dehalogenase family.</text>
</comment>
<evidence type="ECO:0000313" key="4">
    <source>
        <dbReference type="EMBL" id="TXL68328.1"/>
    </source>
</evidence>
<gene>
    <name evidence="4" type="ORF">FHP08_01150</name>
</gene>
<dbReference type="PANTHER" id="PTHR43316">
    <property type="entry name" value="HYDROLASE, HALOACID DELAHOGENASE-RELATED"/>
    <property type="match status" value="1"/>
</dbReference>
<evidence type="ECO:0000256" key="1">
    <source>
        <dbReference type="ARBA" id="ARBA00008106"/>
    </source>
</evidence>
<proteinExistence type="inferred from homology"/>
<dbReference type="Gene3D" id="3.40.50.1000">
    <property type="entry name" value="HAD superfamily/HAD-like"/>
    <property type="match status" value="1"/>
</dbReference>
<dbReference type="InterPro" id="IPR023198">
    <property type="entry name" value="PGP-like_dom2"/>
</dbReference>
<comment type="caution">
    <text evidence="4">The sequence shown here is derived from an EMBL/GenBank/DDBJ whole genome shotgun (WGS) entry which is preliminary data.</text>
</comment>
<dbReference type="SFLD" id="SFLDG01135">
    <property type="entry name" value="C1.5.6:_HAD__Beta-PGM__Phospha"/>
    <property type="match status" value="1"/>
</dbReference>
<dbReference type="PANTHER" id="PTHR43316:SF3">
    <property type="entry name" value="HALOACID DEHALOGENASE, TYPE II (AFU_ORTHOLOGUE AFUA_2G07750)-RELATED"/>
    <property type="match status" value="1"/>
</dbReference>
<dbReference type="InterPro" id="IPR006439">
    <property type="entry name" value="HAD-SF_hydro_IA"/>
</dbReference>
<dbReference type="Proteomes" id="UP000321548">
    <property type="component" value="Unassembled WGS sequence"/>
</dbReference>
<sequence>MARSPDSFSAAPIKAVVFDAYGTLFDVHSVASLAEQLFPGHGDALSQLWRQKQLEYSWLRAMSGRYKPFWDITRDALRFSAERLGVPLSVESEQRLMNQYSSLSAFPENLSALRALKDAGLPLGILSNGNREMIEVSVRSAGMTGLFDHLLSSQEVKTFKTVDRLYALAPEAFGCRPREILFVSSNCWDAVGARWYGYTSFWINRAGAPLDRLDTAPDHTGSLLTDVLAVARPTG</sequence>
<evidence type="ECO:0000256" key="2">
    <source>
        <dbReference type="ARBA" id="ARBA00022801"/>
    </source>
</evidence>
<keyword evidence="5" id="KW-1185">Reference proteome</keyword>
<dbReference type="InterPro" id="IPR023214">
    <property type="entry name" value="HAD_sf"/>
</dbReference>
<dbReference type="AlphaFoldDB" id="A0A5C8P4T5"/>
<dbReference type="NCBIfam" id="TIGR01493">
    <property type="entry name" value="HAD-SF-IA-v2"/>
    <property type="match status" value="1"/>
</dbReference>
<dbReference type="EC" id="3.8.1.2" evidence="3"/>
<comment type="function">
    <text evidence="3">Catalyzes the hydrolytic dehalogenation of small (S)-2-haloalkanoic acids to yield the corresponding (R)-2-hydroxyalkanoic acids.</text>
</comment>
<protein>
    <recommendedName>
        <fullName evidence="3">(S)-2-haloacid dehalogenase</fullName>
        <ecNumber evidence="3">3.8.1.2</ecNumber>
    </recommendedName>
    <alternativeName>
        <fullName evidence="3">2-haloalkanoic acid dehalogenase</fullName>
    </alternativeName>
    <alternativeName>
        <fullName evidence="3">Halocarboxylic acid halidohydrolase</fullName>
    </alternativeName>
    <alternativeName>
        <fullName evidence="3">L-2-haloacid dehalogenase</fullName>
    </alternativeName>
</protein>
<dbReference type="RefSeq" id="WP_147702469.1">
    <property type="nucleotide sequence ID" value="NZ_VDUY01000001.1"/>
</dbReference>
<keyword evidence="2 3" id="KW-0378">Hydrolase</keyword>
<dbReference type="SFLD" id="SFLDG01129">
    <property type="entry name" value="C1.5:_HAD__Beta-PGM__Phosphata"/>
    <property type="match status" value="1"/>
</dbReference>
<accession>A0A5C8P4T5</accession>
<dbReference type="NCBIfam" id="TIGR01428">
    <property type="entry name" value="HAD_type_II"/>
    <property type="match status" value="1"/>
</dbReference>
<dbReference type="InterPro" id="IPR006328">
    <property type="entry name" value="2-HAD"/>
</dbReference>
<evidence type="ECO:0000313" key="5">
    <source>
        <dbReference type="Proteomes" id="UP000321548"/>
    </source>
</evidence>
<dbReference type="CDD" id="cd02588">
    <property type="entry name" value="HAD_L2-DEX"/>
    <property type="match status" value="1"/>
</dbReference>
<dbReference type="Gene3D" id="1.10.150.240">
    <property type="entry name" value="Putative phosphatase, domain 2"/>
    <property type="match status" value="1"/>
</dbReference>
<dbReference type="PRINTS" id="PR00413">
    <property type="entry name" value="HADHALOGNASE"/>
</dbReference>
<dbReference type="OrthoDB" id="264363at2"/>
<reference evidence="4 5" key="1">
    <citation type="submission" date="2019-06" db="EMBL/GenBank/DDBJ databases">
        <title>Quisquiliibacterium sp. nov., isolated from a maize field.</title>
        <authorList>
            <person name="Lin S.-Y."/>
            <person name="Tsai C.-F."/>
            <person name="Young C.-C."/>
        </authorList>
    </citation>
    <scope>NUCLEOTIDE SEQUENCE [LARGE SCALE GENOMIC DNA]</scope>
    <source>
        <strain evidence="4 5">CC-CFT501</strain>
    </source>
</reference>
<dbReference type="SFLD" id="SFLDS00003">
    <property type="entry name" value="Haloacid_Dehalogenase"/>
    <property type="match status" value="1"/>
</dbReference>
<dbReference type="SFLD" id="SFLDF00045">
    <property type="entry name" value="2-haloacid_dehalogenase"/>
    <property type="match status" value="1"/>
</dbReference>
<comment type="catalytic activity">
    <reaction evidence="3">
        <text>an (S)-2-haloacid + H2O = a (2R)-2-hydroxycarboxylate + a halide anion + H(+)</text>
        <dbReference type="Rhea" id="RHEA:11192"/>
        <dbReference type="ChEBI" id="CHEBI:15377"/>
        <dbReference type="ChEBI" id="CHEBI:15378"/>
        <dbReference type="ChEBI" id="CHEBI:16042"/>
        <dbReference type="ChEBI" id="CHEBI:58314"/>
        <dbReference type="ChEBI" id="CHEBI:137405"/>
        <dbReference type="EC" id="3.8.1.2"/>
    </reaction>
</comment>
<organism evidence="4 5">
    <name type="scientific">Zeimonas arvi</name>
    <dbReference type="NCBI Taxonomy" id="2498847"/>
    <lineage>
        <taxon>Bacteria</taxon>
        <taxon>Pseudomonadati</taxon>
        <taxon>Pseudomonadota</taxon>
        <taxon>Betaproteobacteria</taxon>
        <taxon>Burkholderiales</taxon>
        <taxon>Burkholderiaceae</taxon>
        <taxon>Zeimonas</taxon>
    </lineage>
</organism>
<dbReference type="SUPFAM" id="SSF56784">
    <property type="entry name" value="HAD-like"/>
    <property type="match status" value="1"/>
</dbReference>
<dbReference type="InterPro" id="IPR036412">
    <property type="entry name" value="HAD-like_sf"/>
</dbReference>
<dbReference type="Pfam" id="PF00702">
    <property type="entry name" value="Hydrolase"/>
    <property type="match status" value="1"/>
</dbReference>